<evidence type="ECO:0000256" key="1">
    <source>
        <dbReference type="SAM" id="Phobius"/>
    </source>
</evidence>
<dbReference type="AlphaFoldDB" id="A0A1F8H0P8"/>
<name>A0A1F8H0P8_9BACT</name>
<reference evidence="2 3" key="1">
    <citation type="journal article" date="2016" name="Nat. Commun.">
        <title>Thousands of microbial genomes shed light on interconnected biogeochemical processes in an aquifer system.</title>
        <authorList>
            <person name="Anantharaman K."/>
            <person name="Brown C.T."/>
            <person name="Hug L.A."/>
            <person name="Sharon I."/>
            <person name="Castelle C.J."/>
            <person name="Probst A.J."/>
            <person name="Thomas B.C."/>
            <person name="Singh A."/>
            <person name="Wilkins M.J."/>
            <person name="Karaoz U."/>
            <person name="Brodie E.L."/>
            <person name="Williams K.H."/>
            <person name="Hubbard S.S."/>
            <person name="Banfield J.F."/>
        </authorList>
    </citation>
    <scope>NUCLEOTIDE SEQUENCE [LARGE SCALE GENOMIC DNA]</scope>
</reference>
<accession>A0A1F8H0P8</accession>
<keyword evidence="1" id="KW-0812">Transmembrane</keyword>
<evidence type="ECO:0000313" key="3">
    <source>
        <dbReference type="Proteomes" id="UP000177111"/>
    </source>
</evidence>
<keyword evidence="1" id="KW-1133">Transmembrane helix</keyword>
<feature type="transmembrane region" description="Helical" evidence="1">
    <location>
        <begin position="36"/>
        <end position="56"/>
    </location>
</feature>
<proteinExistence type="predicted"/>
<comment type="caution">
    <text evidence="2">The sequence shown here is derived from an EMBL/GenBank/DDBJ whole genome shotgun (WGS) entry which is preliminary data.</text>
</comment>
<sequence>MTIADERIIEDYSQPSISVEPVASSAPVQPGGIANIWLSIIYIILGVLIIGVWMLMRRRKASSYSNFPPSGGDNNPTP</sequence>
<keyword evidence="1" id="KW-0472">Membrane</keyword>
<protein>
    <submittedName>
        <fullName evidence="2">Uncharacterized protein</fullName>
    </submittedName>
</protein>
<gene>
    <name evidence="2" type="ORF">A3I96_00365</name>
</gene>
<organism evidence="2 3">
    <name type="scientific">Candidatus Yanofskybacteria bacterium RIFCSPLOWO2_02_FULL_44_18</name>
    <dbReference type="NCBI Taxonomy" id="1802705"/>
    <lineage>
        <taxon>Bacteria</taxon>
        <taxon>Candidatus Yanofskyibacteriota</taxon>
    </lineage>
</organism>
<dbReference type="EMBL" id="MGKT01000004">
    <property type="protein sequence ID" value="OGN31255.1"/>
    <property type="molecule type" value="Genomic_DNA"/>
</dbReference>
<evidence type="ECO:0000313" key="2">
    <source>
        <dbReference type="EMBL" id="OGN31255.1"/>
    </source>
</evidence>
<dbReference type="Proteomes" id="UP000177111">
    <property type="component" value="Unassembled WGS sequence"/>
</dbReference>